<dbReference type="InterPro" id="IPR050090">
    <property type="entry name" value="Tyrosine_recombinase_XerCD"/>
</dbReference>
<evidence type="ECO:0000256" key="3">
    <source>
        <dbReference type="ARBA" id="ARBA00023172"/>
    </source>
</evidence>
<name>A0ABS4KK00_9FIRM</name>
<keyword evidence="3" id="KW-0233">DNA recombination</keyword>
<dbReference type="InterPro" id="IPR010998">
    <property type="entry name" value="Integrase_recombinase_N"/>
</dbReference>
<keyword evidence="8" id="KW-1185">Reference proteome</keyword>
<evidence type="ECO:0000259" key="5">
    <source>
        <dbReference type="PROSITE" id="PS51898"/>
    </source>
</evidence>
<dbReference type="PANTHER" id="PTHR30349:SF64">
    <property type="entry name" value="PROPHAGE INTEGRASE INTD-RELATED"/>
    <property type="match status" value="1"/>
</dbReference>
<feature type="domain" description="Tyr recombinase" evidence="5">
    <location>
        <begin position="176"/>
        <end position="379"/>
    </location>
</feature>
<comment type="caution">
    <text evidence="7">The sequence shown here is derived from an EMBL/GenBank/DDBJ whole genome shotgun (WGS) entry which is preliminary data.</text>
</comment>
<dbReference type="Gene3D" id="1.10.150.130">
    <property type="match status" value="1"/>
</dbReference>
<dbReference type="Gene3D" id="1.10.443.10">
    <property type="entry name" value="Intergrase catalytic core"/>
    <property type="match status" value="1"/>
</dbReference>
<protein>
    <submittedName>
        <fullName evidence="7">Integrase</fullName>
    </submittedName>
</protein>
<evidence type="ECO:0000259" key="6">
    <source>
        <dbReference type="PROSITE" id="PS51900"/>
    </source>
</evidence>
<gene>
    <name evidence="7" type="ORF">J2Z35_001245</name>
</gene>
<dbReference type="InterPro" id="IPR002104">
    <property type="entry name" value="Integrase_catalytic"/>
</dbReference>
<dbReference type="SUPFAM" id="SSF56349">
    <property type="entry name" value="DNA breaking-rejoining enzymes"/>
    <property type="match status" value="1"/>
</dbReference>
<dbReference type="Proteomes" id="UP001314903">
    <property type="component" value="Unassembled WGS sequence"/>
</dbReference>
<dbReference type="CDD" id="cd01189">
    <property type="entry name" value="INT_ICEBs1_C_like"/>
    <property type="match status" value="1"/>
</dbReference>
<dbReference type="PROSITE" id="PS51898">
    <property type="entry name" value="TYR_RECOMBINASE"/>
    <property type="match status" value="1"/>
</dbReference>
<dbReference type="PANTHER" id="PTHR30349">
    <property type="entry name" value="PHAGE INTEGRASE-RELATED"/>
    <property type="match status" value="1"/>
</dbReference>
<evidence type="ECO:0000256" key="2">
    <source>
        <dbReference type="ARBA" id="ARBA00023125"/>
    </source>
</evidence>
<keyword evidence="2 4" id="KW-0238">DNA-binding</keyword>
<sequence>MARKPITNSKINGNEYYRTRLLIRYDANGKKIMKNFYGSSKTEAENKKKEYLQMIESGINPDLGLISLEKALYSWLWNIERYSGNKTSTFERYESVFRNHIQGSTIGRISVLDINKLSIQKFYNEILDSNKSIESIRKVLSKFFQFALSEGYIVRNPMQGMKLPKKHEDTISEKNTEVTTFTKDELKTILESVGNVKIRYVIMFAALTGARIGEILALEKTDISNDFVRIQKSIRNVRVYIDQNNYHYEIKLTRPKSESSIRDVPIPNILKSELKNLSILTKEEKLKLGPAYFDNNLLFPSSTGTYLDVNNVRTSWKRALISANIPYKKFHTLRHTYATQLIKNGVDLLTVSRLLGHSSIKTTEIYAHTLEETKIEAVQSLNDMFA</sequence>
<evidence type="ECO:0000313" key="7">
    <source>
        <dbReference type="EMBL" id="MBP2027451.1"/>
    </source>
</evidence>
<feature type="domain" description="Core-binding (CB)" evidence="6">
    <location>
        <begin position="73"/>
        <end position="148"/>
    </location>
</feature>
<evidence type="ECO:0000256" key="1">
    <source>
        <dbReference type="ARBA" id="ARBA00008857"/>
    </source>
</evidence>
<dbReference type="Pfam" id="PF00589">
    <property type="entry name" value="Phage_integrase"/>
    <property type="match status" value="1"/>
</dbReference>
<dbReference type="EMBL" id="JAGGLI010000011">
    <property type="protein sequence ID" value="MBP2027451.1"/>
    <property type="molecule type" value="Genomic_DNA"/>
</dbReference>
<organism evidence="7 8">
    <name type="scientific">Acetoanaerobium pronyense</name>
    <dbReference type="NCBI Taxonomy" id="1482736"/>
    <lineage>
        <taxon>Bacteria</taxon>
        <taxon>Bacillati</taxon>
        <taxon>Bacillota</taxon>
        <taxon>Clostridia</taxon>
        <taxon>Peptostreptococcales</taxon>
        <taxon>Filifactoraceae</taxon>
        <taxon>Acetoanaerobium</taxon>
    </lineage>
</organism>
<evidence type="ECO:0000256" key="4">
    <source>
        <dbReference type="PROSITE-ProRule" id="PRU01248"/>
    </source>
</evidence>
<evidence type="ECO:0000313" key="8">
    <source>
        <dbReference type="Proteomes" id="UP001314903"/>
    </source>
</evidence>
<dbReference type="RefSeq" id="WP_209660511.1">
    <property type="nucleotide sequence ID" value="NZ_JAGGLI010000011.1"/>
</dbReference>
<reference evidence="7 8" key="1">
    <citation type="submission" date="2021-03" db="EMBL/GenBank/DDBJ databases">
        <title>Genomic Encyclopedia of Type Strains, Phase IV (KMG-IV): sequencing the most valuable type-strain genomes for metagenomic binning, comparative biology and taxonomic classification.</title>
        <authorList>
            <person name="Goeker M."/>
        </authorList>
    </citation>
    <scope>NUCLEOTIDE SEQUENCE [LARGE SCALE GENOMIC DNA]</scope>
    <source>
        <strain evidence="7 8">DSM 27512</strain>
    </source>
</reference>
<dbReference type="PROSITE" id="PS51900">
    <property type="entry name" value="CB"/>
    <property type="match status" value="1"/>
</dbReference>
<accession>A0ABS4KK00</accession>
<comment type="similarity">
    <text evidence="1">Belongs to the 'phage' integrase family.</text>
</comment>
<proteinExistence type="inferred from homology"/>
<dbReference type="InterPro" id="IPR013762">
    <property type="entry name" value="Integrase-like_cat_sf"/>
</dbReference>
<dbReference type="InterPro" id="IPR044068">
    <property type="entry name" value="CB"/>
</dbReference>
<dbReference type="InterPro" id="IPR011010">
    <property type="entry name" value="DNA_brk_join_enz"/>
</dbReference>